<keyword evidence="8" id="KW-1185">Reference proteome</keyword>
<evidence type="ECO:0000313" key="7">
    <source>
        <dbReference type="EMBL" id="VDD86536.1"/>
    </source>
</evidence>
<dbReference type="Pfam" id="PF01704">
    <property type="entry name" value="UDPGP"/>
    <property type="match status" value="1"/>
</dbReference>
<dbReference type="WBParaSite" id="EVEC_0000197101-mRNA-1">
    <property type="protein sequence ID" value="EVEC_0000197101-mRNA-1"/>
    <property type="gene ID" value="EVEC_0000197101"/>
</dbReference>
<dbReference type="GO" id="GO:0003977">
    <property type="term" value="F:UDP-N-acetylglucosamine diphosphorylase activity"/>
    <property type="evidence" value="ECO:0007669"/>
    <property type="project" value="UniProtKB-EC"/>
</dbReference>
<dbReference type="Gene3D" id="3.90.550.10">
    <property type="entry name" value="Spore Coat Polysaccharide Biosynthesis Protein SpsA, Chain A"/>
    <property type="match status" value="1"/>
</dbReference>
<dbReference type="SUPFAM" id="SSF53448">
    <property type="entry name" value="Nucleotide-diphospho-sugar transferases"/>
    <property type="match status" value="1"/>
</dbReference>
<dbReference type="PANTHER" id="PTHR11952">
    <property type="entry name" value="UDP- GLUCOSE PYROPHOSPHORYLASE"/>
    <property type="match status" value="1"/>
</dbReference>
<comment type="pathway">
    <text evidence="1">Nucleotide-sugar biosynthesis; UDP-N-acetyl-alpha-D-glucosamine biosynthesis; UDP-N-acetyl-alpha-D-glucosamine from N-acetyl-alpha-D-glucosamine 1-phosphate: step 1/1.</text>
</comment>
<comment type="similarity">
    <text evidence="2">Belongs to the UDPGP type 1 family.</text>
</comment>
<sequence>MDVSACGFFEERSFLLKSWKTLSAEERRRFVEQCKSFQVDSAISAFENSITNQGFVNLRPIPVDRHIVSYKLPAEELEKYWEKGLKAIAFGEVAALVLAGGQATRLGASQPKGVLSLGIDTECDTLFALQACRISRLQNLALQKYPGSSPIIPWYVMTSASTYDDTWSYLEKNVSKFGISLKNVHIFMQNQMPCFDKNGNFILADKAKLAMAPNGNGGLYAALAPYMESMKSNGIKYVHVYCVDNILCRVADPYYIGFCIEKNADCAAKVVEKVDPDESVGVFCLEDKKVRLAEYSEIQKEYACRKTADGRLEFCAGNIANHMFSINFLEKVCSSNFCLPYHRALKKIPYYDGEKIVKPSSPNGFKLELFLTDVLEYSNNFYLWEVSRHKEFSPLKNAEVAKKDCLSTCLQDLRAEQKRWLSAKGVEISEHSRIFISPLDSYMGEVQEYLWTAKTT</sequence>
<keyword evidence="5" id="KW-0548">Nucleotidyltransferase</keyword>
<protein>
    <recommendedName>
        <fullName evidence="3">UDP-N-acetylglucosamine diphosphorylase</fullName>
        <ecNumber evidence="3">2.7.7.23</ecNumber>
    </recommendedName>
</protein>
<dbReference type="InterPro" id="IPR039741">
    <property type="entry name" value="UDP-sugar_pyrophosphorylase"/>
</dbReference>
<dbReference type="InterPro" id="IPR029044">
    <property type="entry name" value="Nucleotide-diphossugar_trans"/>
</dbReference>
<dbReference type="CDD" id="cd04193">
    <property type="entry name" value="UDPGlcNAc_PPase"/>
    <property type="match status" value="1"/>
</dbReference>
<evidence type="ECO:0000256" key="5">
    <source>
        <dbReference type="ARBA" id="ARBA00022695"/>
    </source>
</evidence>
<comment type="catalytic activity">
    <reaction evidence="6">
        <text>N-acetyl-alpha-D-glucosamine 1-phosphate + UTP + H(+) = UDP-N-acetyl-alpha-D-glucosamine + diphosphate</text>
        <dbReference type="Rhea" id="RHEA:13509"/>
        <dbReference type="ChEBI" id="CHEBI:15378"/>
        <dbReference type="ChEBI" id="CHEBI:33019"/>
        <dbReference type="ChEBI" id="CHEBI:46398"/>
        <dbReference type="ChEBI" id="CHEBI:57705"/>
        <dbReference type="ChEBI" id="CHEBI:57776"/>
        <dbReference type="EC" id="2.7.7.23"/>
    </reaction>
</comment>
<dbReference type="PANTHER" id="PTHR11952:SF2">
    <property type="entry name" value="LD24639P"/>
    <property type="match status" value="1"/>
</dbReference>
<evidence type="ECO:0000256" key="2">
    <source>
        <dbReference type="ARBA" id="ARBA00010401"/>
    </source>
</evidence>
<dbReference type="EC" id="2.7.7.23" evidence="3"/>
<proteinExistence type="inferred from homology"/>
<keyword evidence="4" id="KW-0808">Transferase</keyword>
<evidence type="ECO:0000256" key="1">
    <source>
        <dbReference type="ARBA" id="ARBA00005208"/>
    </source>
</evidence>
<dbReference type="InterPro" id="IPR002618">
    <property type="entry name" value="UDPGP_fam"/>
</dbReference>
<dbReference type="EMBL" id="UXUI01007250">
    <property type="protein sequence ID" value="VDD86536.1"/>
    <property type="molecule type" value="Genomic_DNA"/>
</dbReference>
<organism evidence="9">
    <name type="scientific">Enterobius vermicularis</name>
    <name type="common">Human pinworm</name>
    <dbReference type="NCBI Taxonomy" id="51028"/>
    <lineage>
        <taxon>Eukaryota</taxon>
        <taxon>Metazoa</taxon>
        <taxon>Ecdysozoa</taxon>
        <taxon>Nematoda</taxon>
        <taxon>Chromadorea</taxon>
        <taxon>Rhabditida</taxon>
        <taxon>Spirurina</taxon>
        <taxon>Oxyuridomorpha</taxon>
        <taxon>Oxyuroidea</taxon>
        <taxon>Oxyuridae</taxon>
        <taxon>Enterobius</taxon>
    </lineage>
</organism>
<evidence type="ECO:0000256" key="4">
    <source>
        <dbReference type="ARBA" id="ARBA00022679"/>
    </source>
</evidence>
<evidence type="ECO:0000256" key="3">
    <source>
        <dbReference type="ARBA" id="ARBA00012457"/>
    </source>
</evidence>
<dbReference type="AlphaFoldDB" id="A0A0N4UWT9"/>
<dbReference type="OrthoDB" id="532420at2759"/>
<evidence type="ECO:0000313" key="8">
    <source>
        <dbReference type="Proteomes" id="UP000274131"/>
    </source>
</evidence>
<dbReference type="STRING" id="51028.A0A0N4UWT9"/>
<evidence type="ECO:0000256" key="6">
    <source>
        <dbReference type="ARBA" id="ARBA00048493"/>
    </source>
</evidence>
<evidence type="ECO:0000313" key="9">
    <source>
        <dbReference type="WBParaSite" id="EVEC_0000197101-mRNA-1"/>
    </source>
</evidence>
<reference evidence="7 8" key="2">
    <citation type="submission" date="2018-10" db="EMBL/GenBank/DDBJ databases">
        <authorList>
            <consortium name="Pathogen Informatics"/>
        </authorList>
    </citation>
    <scope>NUCLEOTIDE SEQUENCE [LARGE SCALE GENOMIC DNA]</scope>
</reference>
<accession>A0A0N4UWT9</accession>
<dbReference type="Proteomes" id="UP000274131">
    <property type="component" value="Unassembled WGS sequence"/>
</dbReference>
<reference evidence="9" key="1">
    <citation type="submission" date="2017-02" db="UniProtKB">
        <authorList>
            <consortium name="WormBaseParasite"/>
        </authorList>
    </citation>
    <scope>IDENTIFICATION</scope>
</reference>
<name>A0A0N4UWT9_ENTVE</name>
<gene>
    <name evidence="7" type="ORF">EVEC_LOCUS1679</name>
</gene>